<evidence type="ECO:0000256" key="1">
    <source>
        <dbReference type="ARBA" id="ARBA00009986"/>
    </source>
</evidence>
<comment type="caution">
    <text evidence="5">The sequence shown here is derived from an EMBL/GenBank/DDBJ whole genome shotgun (WGS) entry which is preliminary data.</text>
</comment>
<dbReference type="Gene3D" id="3.40.309.10">
    <property type="entry name" value="Aldehyde Dehydrogenase, Chain A, domain 2"/>
    <property type="match status" value="1"/>
</dbReference>
<dbReference type="InterPro" id="IPR016161">
    <property type="entry name" value="Ald_DH/histidinol_DH"/>
</dbReference>
<protein>
    <submittedName>
        <fullName evidence="5">Acyl-CoA reductase-like NAD-dependent aldehyde dehydrogenase</fullName>
    </submittedName>
</protein>
<dbReference type="EMBL" id="JACHMG010000001">
    <property type="protein sequence ID" value="MBB4689565.1"/>
    <property type="molecule type" value="Genomic_DNA"/>
</dbReference>
<dbReference type="AlphaFoldDB" id="A0A840J7I4"/>
<dbReference type="Proteomes" id="UP000581769">
    <property type="component" value="Unassembled WGS sequence"/>
</dbReference>
<accession>A0A840J7I4</accession>
<dbReference type="PANTHER" id="PTHR42804">
    <property type="entry name" value="ALDEHYDE DEHYDROGENASE"/>
    <property type="match status" value="1"/>
</dbReference>
<proteinExistence type="inferred from homology"/>
<comment type="similarity">
    <text evidence="1">Belongs to the aldehyde dehydrogenase family.</text>
</comment>
<dbReference type="FunFam" id="3.40.605.10:FF:000007">
    <property type="entry name" value="NAD/NADP-dependent betaine aldehyde dehydrogenase"/>
    <property type="match status" value="1"/>
</dbReference>
<feature type="domain" description="Aldehyde dehydrogenase" evidence="4">
    <location>
        <begin position="47"/>
        <end position="511"/>
    </location>
</feature>
<dbReference type="InterPro" id="IPR016162">
    <property type="entry name" value="Ald_DH_N"/>
</dbReference>
<dbReference type="Pfam" id="PF00171">
    <property type="entry name" value="Aldedh"/>
    <property type="match status" value="1"/>
</dbReference>
<organism evidence="5 6">
    <name type="scientific">Amycolatopsis jiangsuensis</name>
    <dbReference type="NCBI Taxonomy" id="1181879"/>
    <lineage>
        <taxon>Bacteria</taxon>
        <taxon>Bacillati</taxon>
        <taxon>Actinomycetota</taxon>
        <taxon>Actinomycetes</taxon>
        <taxon>Pseudonocardiales</taxon>
        <taxon>Pseudonocardiaceae</taxon>
        <taxon>Amycolatopsis</taxon>
    </lineage>
</organism>
<dbReference type="GO" id="GO:0016620">
    <property type="term" value="F:oxidoreductase activity, acting on the aldehyde or oxo group of donors, NAD or NADP as acceptor"/>
    <property type="evidence" value="ECO:0007669"/>
    <property type="project" value="InterPro"/>
</dbReference>
<dbReference type="Gene3D" id="3.40.605.10">
    <property type="entry name" value="Aldehyde Dehydrogenase, Chain A, domain 1"/>
    <property type="match status" value="1"/>
</dbReference>
<evidence type="ECO:0000259" key="4">
    <source>
        <dbReference type="Pfam" id="PF00171"/>
    </source>
</evidence>
<feature type="region of interest" description="Disordered" evidence="3">
    <location>
        <begin position="1"/>
        <end position="21"/>
    </location>
</feature>
<keyword evidence="2" id="KW-0560">Oxidoreductase</keyword>
<dbReference type="CDD" id="cd07139">
    <property type="entry name" value="ALDH_AldA-Rv0768"/>
    <property type="match status" value="1"/>
</dbReference>
<dbReference type="InterPro" id="IPR015590">
    <property type="entry name" value="Aldehyde_DH_dom"/>
</dbReference>
<gene>
    <name evidence="5" type="ORF">BJY18_007050</name>
</gene>
<evidence type="ECO:0000256" key="2">
    <source>
        <dbReference type="ARBA" id="ARBA00023002"/>
    </source>
</evidence>
<name>A0A840J7I4_9PSEU</name>
<evidence type="ECO:0000256" key="3">
    <source>
        <dbReference type="SAM" id="MobiDB-lite"/>
    </source>
</evidence>
<sequence>MREAHQRRLQPPAVPPGRRASATALTATTKAATVFTTYESLYVGGAWVAPSSPGMIKVTSPNTGTLIGRVPEAVESDVDAAVAAARQAFDDPLGWSRWEPAKRADAIERFCTALDARTDEMAVRVSAQNGMPIAISRRVEGHLPQAMLRYYAELLRTGQLEFDSERAGALGGRIKVSRRPVGVVGAIIPWNVPQTIGAHKYGPALAMGCTLVIKPSPETVLDAQLFAEAADEAQLPPGVINVVPGGPRTGAYLVTHPGVDKIAFTGSEKVGRWVAETAGRMLRPVTAELGGKGAAIVLDDVDLAGDLASFYYATLLNNGQSCYLGTRILAPALRYDEIVGTVTDFVGSLEVGSSLDPATRVGPLATAQQRDRVEQYIAKGIAEGAHLTTGGGRPRGQAQGWFVEPTVFADVDNRSTIGQEEIFGPVLSIIRYRDIDEAVRIANDSPFGLGGTVWSPDVERAAAVAERVDTGVIGINGFLPDPAGPFSGTKNSGIGRELGPEGLDAYQILKTTYLPR</sequence>
<dbReference type="SUPFAM" id="SSF53720">
    <property type="entry name" value="ALDH-like"/>
    <property type="match status" value="1"/>
</dbReference>
<dbReference type="RefSeq" id="WP_312874067.1">
    <property type="nucleotide sequence ID" value="NZ_JACHMG010000001.1"/>
</dbReference>
<evidence type="ECO:0000313" key="6">
    <source>
        <dbReference type="Proteomes" id="UP000581769"/>
    </source>
</evidence>
<reference evidence="5 6" key="1">
    <citation type="submission" date="2020-08" db="EMBL/GenBank/DDBJ databases">
        <title>Sequencing the genomes of 1000 actinobacteria strains.</title>
        <authorList>
            <person name="Klenk H.-P."/>
        </authorList>
    </citation>
    <scope>NUCLEOTIDE SEQUENCE [LARGE SCALE GENOMIC DNA]</scope>
    <source>
        <strain evidence="5 6">DSM 45859</strain>
    </source>
</reference>
<dbReference type="PANTHER" id="PTHR42804:SF1">
    <property type="entry name" value="ALDEHYDE DEHYDROGENASE-RELATED"/>
    <property type="match status" value="1"/>
</dbReference>
<evidence type="ECO:0000313" key="5">
    <source>
        <dbReference type="EMBL" id="MBB4689565.1"/>
    </source>
</evidence>
<dbReference type="InterPro" id="IPR016163">
    <property type="entry name" value="Ald_DH_C"/>
</dbReference>
<keyword evidence="6" id="KW-1185">Reference proteome</keyword>